<dbReference type="PANTHER" id="PTHR47529:SF1">
    <property type="entry name" value="PERIPLASMIC CHAPERONE PPID"/>
    <property type="match status" value="1"/>
</dbReference>
<name>A0A940MMF9_9RHOB</name>
<keyword evidence="11" id="KW-1185">Reference proteome</keyword>
<evidence type="ECO:0000313" key="11">
    <source>
        <dbReference type="Proteomes" id="UP000675940"/>
    </source>
</evidence>
<dbReference type="PANTHER" id="PTHR47529">
    <property type="entry name" value="PEPTIDYL-PROLYL CIS-TRANS ISOMERASE D"/>
    <property type="match status" value="1"/>
</dbReference>
<evidence type="ECO:0000313" key="10">
    <source>
        <dbReference type="EMBL" id="MBP0482034.1"/>
    </source>
</evidence>
<keyword evidence="3 8" id="KW-0812">Transmembrane</keyword>
<dbReference type="SUPFAM" id="SSF109998">
    <property type="entry name" value="Triger factor/SurA peptide-binding domain-like"/>
    <property type="match status" value="1"/>
</dbReference>
<reference evidence="10" key="1">
    <citation type="submission" date="2021-03" db="EMBL/GenBank/DDBJ databases">
        <title>Sagittula salina sp. nov. strain M10.9X isolated from the marine waste.</title>
        <authorList>
            <person name="Satari L."/>
            <person name="Molina-Menor E."/>
            <person name="Vidal-Verdu A."/>
            <person name="Pascual J."/>
            <person name="Pereto J."/>
            <person name="Porcar M."/>
        </authorList>
    </citation>
    <scope>NUCLEOTIDE SEQUENCE</scope>
    <source>
        <strain evidence="10">M10.9X</strain>
    </source>
</reference>
<evidence type="ECO:0000256" key="2">
    <source>
        <dbReference type="ARBA" id="ARBA00022475"/>
    </source>
</evidence>
<dbReference type="InterPro" id="IPR052029">
    <property type="entry name" value="PpiD_chaperone"/>
</dbReference>
<evidence type="ECO:0000256" key="6">
    <source>
        <dbReference type="ARBA" id="ARBA00023186"/>
    </source>
</evidence>
<accession>A0A940MMF9</accession>
<sequence>MSKKSGGVGKTAGYILLGMLLLGLGGFGATNFGGRTTAIGTVGDTDIPAQDYFRALRSEINARQAQTGQPLTLAQARAEGVTDAVLARVLTTAALEHEAKAMGLSVGDTQVAQDVRAVQAFQGIDGRFSRENYRMALENAGYSEREFEESLRGESAAQLLQTAVQGGVTLPSAYVDTLIAYTGERRAFTWAEVDTGLDSGLPTPTEDELRAFYEAGIDRYTRPETRQITYAWVTPEMIIDSVEVDEAALRKAYEERQAEFNMPERRLVERLVMPNEAEARDAAEKIAAGTQSFAEVVASRGLNLADTDLGDVNQDDLGAAGEAVFGTDVGEVVMAPSNLGPALFRVNGVLPATATAFEDAIPDLRGTLALDKARRVIDGQINALDEELAAGVTLEELAETTDLQLGTIAWTGSNADDIAGYDAFKAKAAGTTPEDYPEMAELGDGGLFALRVDSVQPPAPIPFDEVRDRVTADWEVTARADARAAQAEDMKTALANGESFEDHGLSPKTQSGLTRNARAEGLPPGAIAEVFDLERGQVAVLKGAGTAWLLRLDEILPADLENDVAGQLRQIFAAQADQDVAQDLYRALAIDVQQRAGVTIDQQAVNAVQANFQ</sequence>
<evidence type="ECO:0000256" key="1">
    <source>
        <dbReference type="ARBA" id="ARBA00004401"/>
    </source>
</evidence>
<keyword evidence="10" id="KW-0413">Isomerase</keyword>
<dbReference type="Pfam" id="PF13145">
    <property type="entry name" value="Rotamase_2"/>
    <property type="match status" value="2"/>
</dbReference>
<dbReference type="InterPro" id="IPR027304">
    <property type="entry name" value="Trigger_fact/SurA_dom_sf"/>
</dbReference>
<keyword evidence="2" id="KW-1003">Cell membrane</keyword>
<evidence type="ECO:0000259" key="9">
    <source>
        <dbReference type="Pfam" id="PF13145"/>
    </source>
</evidence>
<dbReference type="Proteomes" id="UP000675940">
    <property type="component" value="Unassembled WGS sequence"/>
</dbReference>
<evidence type="ECO:0000256" key="8">
    <source>
        <dbReference type="SAM" id="Phobius"/>
    </source>
</evidence>
<evidence type="ECO:0000256" key="5">
    <source>
        <dbReference type="ARBA" id="ARBA00023136"/>
    </source>
</evidence>
<dbReference type="Pfam" id="PF13624">
    <property type="entry name" value="SurA_N_3"/>
    <property type="match status" value="1"/>
</dbReference>
<comment type="subcellular location">
    <subcellularLocation>
        <location evidence="1">Cell membrane</location>
        <topology evidence="1">Single-pass type II membrane protein</topology>
    </subcellularLocation>
</comment>
<dbReference type="EMBL" id="JAGISH010000002">
    <property type="protein sequence ID" value="MBP0482034.1"/>
    <property type="molecule type" value="Genomic_DNA"/>
</dbReference>
<comment type="similarity">
    <text evidence="7">Belongs to the PpiD chaperone family.</text>
</comment>
<keyword evidence="6" id="KW-0143">Chaperone</keyword>
<evidence type="ECO:0000256" key="3">
    <source>
        <dbReference type="ARBA" id="ARBA00022692"/>
    </source>
</evidence>
<gene>
    <name evidence="10" type="ORF">J5474_05950</name>
</gene>
<protein>
    <submittedName>
        <fullName evidence="10">Peptidyl-prolyl cis-trans isomerase</fullName>
    </submittedName>
</protein>
<evidence type="ECO:0000256" key="7">
    <source>
        <dbReference type="ARBA" id="ARBA00038408"/>
    </source>
</evidence>
<proteinExistence type="inferred from homology"/>
<dbReference type="AlphaFoldDB" id="A0A940MMF9"/>
<feature type="domain" description="PpiC" evidence="9">
    <location>
        <begin position="476"/>
        <end position="559"/>
    </location>
</feature>
<dbReference type="Gene3D" id="1.10.4030.10">
    <property type="entry name" value="Porin chaperone SurA, peptide-binding domain"/>
    <property type="match status" value="1"/>
</dbReference>
<dbReference type="GO" id="GO:0003755">
    <property type="term" value="F:peptidyl-prolyl cis-trans isomerase activity"/>
    <property type="evidence" value="ECO:0007669"/>
    <property type="project" value="InterPro"/>
</dbReference>
<keyword evidence="5 8" id="KW-0472">Membrane</keyword>
<keyword evidence="4 8" id="KW-1133">Transmembrane helix</keyword>
<evidence type="ECO:0000256" key="4">
    <source>
        <dbReference type="ARBA" id="ARBA00022989"/>
    </source>
</evidence>
<dbReference type="RefSeq" id="WP_209359877.1">
    <property type="nucleotide sequence ID" value="NZ_JAGISH010000002.1"/>
</dbReference>
<comment type="caution">
    <text evidence="10">The sequence shown here is derived from an EMBL/GenBank/DDBJ whole genome shotgun (WGS) entry which is preliminary data.</text>
</comment>
<feature type="transmembrane region" description="Helical" evidence="8">
    <location>
        <begin position="12"/>
        <end position="29"/>
    </location>
</feature>
<dbReference type="GO" id="GO:0005886">
    <property type="term" value="C:plasma membrane"/>
    <property type="evidence" value="ECO:0007669"/>
    <property type="project" value="UniProtKB-SubCell"/>
</dbReference>
<dbReference type="InterPro" id="IPR000297">
    <property type="entry name" value="PPIase_PpiC"/>
</dbReference>
<feature type="domain" description="PpiC" evidence="9">
    <location>
        <begin position="244"/>
        <end position="360"/>
    </location>
</feature>
<organism evidence="10 11">
    <name type="scientific">Sagittula salina</name>
    <dbReference type="NCBI Taxonomy" id="2820268"/>
    <lineage>
        <taxon>Bacteria</taxon>
        <taxon>Pseudomonadati</taxon>
        <taxon>Pseudomonadota</taxon>
        <taxon>Alphaproteobacteria</taxon>
        <taxon>Rhodobacterales</taxon>
        <taxon>Roseobacteraceae</taxon>
        <taxon>Sagittula</taxon>
    </lineage>
</organism>